<dbReference type="GO" id="GO:0004540">
    <property type="term" value="F:RNA nuclease activity"/>
    <property type="evidence" value="ECO:0007669"/>
    <property type="project" value="InterPro"/>
</dbReference>
<keyword evidence="6" id="KW-0460">Magnesium</keyword>
<accession>A0A2T6B1I9</accession>
<comment type="caution">
    <text evidence="9">The sequence shown here is derived from an EMBL/GenBank/DDBJ whole genome shotgun (WGS) entry which is preliminary data.</text>
</comment>
<evidence type="ECO:0000256" key="5">
    <source>
        <dbReference type="ARBA" id="ARBA00022801"/>
    </source>
</evidence>
<evidence type="ECO:0000256" key="1">
    <source>
        <dbReference type="ARBA" id="ARBA00001946"/>
    </source>
</evidence>
<dbReference type="EMBL" id="QBKP01000006">
    <property type="protein sequence ID" value="PTX49946.1"/>
    <property type="molecule type" value="Genomic_DNA"/>
</dbReference>
<protein>
    <submittedName>
        <fullName evidence="9">Rne/Rng family ribonuclease</fullName>
    </submittedName>
</protein>
<evidence type="ECO:0000313" key="9">
    <source>
        <dbReference type="EMBL" id="PTX49946.1"/>
    </source>
</evidence>
<dbReference type="InterPro" id="IPR004659">
    <property type="entry name" value="RNase_E/G"/>
</dbReference>
<keyword evidence="4" id="KW-0255">Endonuclease</keyword>
<organism evidence="9 10">
    <name type="scientific">Gemmobacter caeni</name>
    <dbReference type="NCBI Taxonomy" id="589035"/>
    <lineage>
        <taxon>Bacteria</taxon>
        <taxon>Pseudomonadati</taxon>
        <taxon>Pseudomonadota</taxon>
        <taxon>Alphaproteobacteria</taxon>
        <taxon>Rhodobacterales</taxon>
        <taxon>Paracoccaceae</taxon>
        <taxon>Gemmobacter</taxon>
    </lineage>
</organism>
<gene>
    <name evidence="9" type="ORF">C8N34_106127</name>
</gene>
<dbReference type="GO" id="GO:0006364">
    <property type="term" value="P:rRNA processing"/>
    <property type="evidence" value="ECO:0007669"/>
    <property type="project" value="TreeGrafter"/>
</dbReference>
<proteinExistence type="predicted"/>
<comment type="cofactor">
    <cofactor evidence="1">
        <name>Mg(2+)</name>
        <dbReference type="ChEBI" id="CHEBI:18420"/>
    </cofactor>
</comment>
<keyword evidence="5" id="KW-0378">Hydrolase</keyword>
<sequence length="350" mass="37225">MKGRTIALDRIGDREAAALIVDGQLEDFLIDPADDTPLPGAIYRGIVDRPVKGQGGVFLRLPDGRSGFLRQVSGLAPGQPLLVQVSGTAEPGKAVPVAARLLFKSRYAIITPGAPGLNISRRIRDEDLRADLDALAQAGMEGAPRDLGLILRSACEGADEAEIAEDILAMRELAVAVLSDVDGQPELLVEGATAHETAWRDWCDPVPDDFDDNAGSFGSHGVAEMLDRALTPRVALPAGAHMYIEPTRALVAVDVNTGPDTSPAAALKANVAAARDLPRQLRLRGFGGQVVVDFAPMPKKDRAVLEQVLRAAFKGEAAETSLSGWTTLGLFELVRKRDRAPLATLLEDRA</sequence>
<evidence type="ECO:0000259" key="8">
    <source>
        <dbReference type="Pfam" id="PF10150"/>
    </source>
</evidence>
<evidence type="ECO:0000256" key="4">
    <source>
        <dbReference type="ARBA" id="ARBA00022759"/>
    </source>
</evidence>
<dbReference type="OrthoDB" id="9804278at2"/>
<dbReference type="GO" id="GO:0046872">
    <property type="term" value="F:metal ion binding"/>
    <property type="evidence" value="ECO:0007669"/>
    <property type="project" value="UniProtKB-KW"/>
</dbReference>
<evidence type="ECO:0000313" key="10">
    <source>
        <dbReference type="Proteomes" id="UP000244224"/>
    </source>
</evidence>
<keyword evidence="2" id="KW-0540">Nuclease</keyword>
<feature type="domain" description="RNA-binding protein AU-1/Ribonuclease E/G" evidence="8">
    <location>
        <begin position="216"/>
        <end position="337"/>
    </location>
</feature>
<dbReference type="InterPro" id="IPR019307">
    <property type="entry name" value="RNA-bd_AU-1/RNase_E/G"/>
</dbReference>
<evidence type="ECO:0000256" key="7">
    <source>
        <dbReference type="ARBA" id="ARBA00022884"/>
    </source>
</evidence>
<dbReference type="PANTHER" id="PTHR30001">
    <property type="entry name" value="RIBONUCLEASE"/>
    <property type="match status" value="1"/>
</dbReference>
<dbReference type="Pfam" id="PF10150">
    <property type="entry name" value="RNase_E_G"/>
    <property type="match status" value="2"/>
</dbReference>
<keyword evidence="7" id="KW-0694">RNA-binding</keyword>
<evidence type="ECO:0000256" key="6">
    <source>
        <dbReference type="ARBA" id="ARBA00022842"/>
    </source>
</evidence>
<dbReference type="GO" id="GO:0004519">
    <property type="term" value="F:endonuclease activity"/>
    <property type="evidence" value="ECO:0007669"/>
    <property type="project" value="UniProtKB-KW"/>
</dbReference>
<reference evidence="9 10" key="1">
    <citation type="submission" date="2018-04" db="EMBL/GenBank/DDBJ databases">
        <title>Genomic Encyclopedia of Archaeal and Bacterial Type Strains, Phase II (KMG-II): from individual species to whole genera.</title>
        <authorList>
            <person name="Goeker M."/>
        </authorList>
    </citation>
    <scope>NUCLEOTIDE SEQUENCE [LARGE SCALE GENOMIC DNA]</scope>
    <source>
        <strain evidence="9 10">DSM 21823</strain>
    </source>
</reference>
<dbReference type="GO" id="GO:0005737">
    <property type="term" value="C:cytoplasm"/>
    <property type="evidence" value="ECO:0007669"/>
    <property type="project" value="TreeGrafter"/>
</dbReference>
<feature type="domain" description="RNA-binding protein AU-1/Ribonuclease E/G" evidence="8">
    <location>
        <begin position="104"/>
        <end position="204"/>
    </location>
</feature>
<dbReference type="GO" id="GO:0016787">
    <property type="term" value="F:hydrolase activity"/>
    <property type="evidence" value="ECO:0007669"/>
    <property type="project" value="UniProtKB-KW"/>
</dbReference>
<evidence type="ECO:0000256" key="3">
    <source>
        <dbReference type="ARBA" id="ARBA00022723"/>
    </source>
</evidence>
<keyword evidence="3" id="KW-0479">Metal-binding</keyword>
<evidence type="ECO:0000256" key="2">
    <source>
        <dbReference type="ARBA" id="ARBA00022722"/>
    </source>
</evidence>
<dbReference type="RefSeq" id="WP_054301517.1">
    <property type="nucleotide sequence ID" value="NZ_QBKP01000006.1"/>
</dbReference>
<dbReference type="PANTHER" id="PTHR30001:SF1">
    <property type="entry name" value="RIBONUCLEASE E_G-LIKE PROTEIN, CHLOROPLASTIC"/>
    <property type="match status" value="1"/>
</dbReference>
<dbReference type="AlphaFoldDB" id="A0A2T6B1I9"/>
<name>A0A2T6B1I9_9RHOB</name>
<keyword evidence="10" id="KW-1185">Reference proteome</keyword>
<dbReference type="Proteomes" id="UP000244224">
    <property type="component" value="Unassembled WGS sequence"/>
</dbReference>
<dbReference type="GO" id="GO:0003723">
    <property type="term" value="F:RNA binding"/>
    <property type="evidence" value="ECO:0007669"/>
    <property type="project" value="UniProtKB-KW"/>
</dbReference>